<accession>A0A1W4XKD0</accession>
<evidence type="ECO:0000256" key="4">
    <source>
        <dbReference type="ARBA" id="ARBA00023125"/>
    </source>
</evidence>
<dbReference type="InterPro" id="IPR008721">
    <property type="entry name" value="ORC6_cyclin_first"/>
</dbReference>
<evidence type="ECO:0000256" key="5">
    <source>
        <dbReference type="ARBA" id="ARBA00023242"/>
    </source>
</evidence>
<evidence type="ECO:0000313" key="9">
    <source>
        <dbReference type="RefSeq" id="XP_018332918.1"/>
    </source>
</evidence>
<gene>
    <name evidence="9" type="primary">LOC108742272</name>
</gene>
<keyword evidence="3" id="KW-0235">DNA replication</keyword>
<dbReference type="FunCoup" id="A0A1W4XKD0">
    <property type="interactions" value="772"/>
</dbReference>
<evidence type="ECO:0000256" key="3">
    <source>
        <dbReference type="ARBA" id="ARBA00022705"/>
    </source>
</evidence>
<dbReference type="OrthoDB" id="5552484at2759"/>
<protein>
    <submittedName>
        <fullName evidence="9">Origin recognition complex subunit 6 isoform X1</fullName>
    </submittedName>
</protein>
<dbReference type="KEGG" id="apln:108742272"/>
<sequence length="247" mass="28690">MSDRTLLIDLIKRLNISEGEAVLCKGEEYYRVLLNKTLLRNLNNTAKAILCLELAATNLGVKFDRCVGIKLSGFRKQVYQNHLHTIEKILDLDKPVTIKEICSQHNCRNVESLAGEILEKFRIANNIPDDVVQSHYVTAAVYEACILKKIKVQKSHFITASRLKSSKWKELESQFNELVKKEFLSNEEHEENKGFDKLFEDCKSDGEYEDEEDLQLEDYEVWKQRVLREAKEAVEAARNLKYQYNKS</sequence>
<evidence type="ECO:0000259" key="7">
    <source>
        <dbReference type="Pfam" id="PF21913"/>
    </source>
</evidence>
<dbReference type="PANTHER" id="PTHR13394">
    <property type="entry name" value="ORIGIN RECOGNITION COMPLEX SUBUNIT 6"/>
    <property type="match status" value="1"/>
</dbReference>
<dbReference type="GO" id="GO:0006270">
    <property type="term" value="P:DNA replication initiation"/>
    <property type="evidence" value="ECO:0007669"/>
    <property type="project" value="TreeGrafter"/>
</dbReference>
<feature type="domain" description="ORC6 first cyclin-like" evidence="6">
    <location>
        <begin position="7"/>
        <end position="92"/>
    </location>
</feature>
<dbReference type="STRING" id="224129.A0A1W4XKD0"/>
<dbReference type="InterPro" id="IPR054113">
    <property type="entry name" value="ORC6_cyclin-like_2nd"/>
</dbReference>
<dbReference type="Pfam" id="PF21913">
    <property type="entry name" value="ORC6_2nd"/>
    <property type="match status" value="1"/>
</dbReference>
<dbReference type="GO" id="GO:0003677">
    <property type="term" value="F:DNA binding"/>
    <property type="evidence" value="ECO:0007669"/>
    <property type="project" value="UniProtKB-KW"/>
</dbReference>
<evidence type="ECO:0000256" key="2">
    <source>
        <dbReference type="ARBA" id="ARBA00010840"/>
    </source>
</evidence>
<dbReference type="Gene3D" id="1.10.472.10">
    <property type="entry name" value="Cyclin-like"/>
    <property type="match status" value="1"/>
</dbReference>
<dbReference type="RefSeq" id="XP_018332918.1">
    <property type="nucleotide sequence ID" value="XM_018477416.2"/>
</dbReference>
<evidence type="ECO:0000313" key="8">
    <source>
        <dbReference type="Proteomes" id="UP000192223"/>
    </source>
</evidence>
<dbReference type="GO" id="GO:0005664">
    <property type="term" value="C:nuclear origin of replication recognition complex"/>
    <property type="evidence" value="ECO:0007669"/>
    <property type="project" value="InterPro"/>
</dbReference>
<dbReference type="Proteomes" id="UP000192223">
    <property type="component" value="Unplaced"/>
</dbReference>
<evidence type="ECO:0000259" key="6">
    <source>
        <dbReference type="Pfam" id="PF05460"/>
    </source>
</evidence>
<evidence type="ECO:0000256" key="1">
    <source>
        <dbReference type="ARBA" id="ARBA00004123"/>
    </source>
</evidence>
<proteinExistence type="inferred from homology"/>
<dbReference type="InterPro" id="IPR020529">
    <property type="entry name" value="ORC6_met/pln"/>
</dbReference>
<dbReference type="Pfam" id="PF05460">
    <property type="entry name" value="ORC6"/>
    <property type="match status" value="1"/>
</dbReference>
<dbReference type="GeneID" id="108742272"/>
<comment type="similarity">
    <text evidence="2">Belongs to the ORC6 family.</text>
</comment>
<reference evidence="9" key="1">
    <citation type="submission" date="2025-08" db="UniProtKB">
        <authorList>
            <consortium name="RefSeq"/>
        </authorList>
    </citation>
    <scope>IDENTIFICATION</scope>
    <source>
        <tissue evidence="9">Entire body</tissue>
    </source>
</reference>
<keyword evidence="5" id="KW-0539">Nucleus</keyword>
<dbReference type="AlphaFoldDB" id="A0A1W4XKD0"/>
<keyword evidence="4" id="KW-0238">DNA-binding</keyword>
<dbReference type="CTD" id="23594"/>
<dbReference type="PANTHER" id="PTHR13394:SF0">
    <property type="entry name" value="ORIGIN RECOGNITION COMPLEX SUBUNIT 6"/>
    <property type="match status" value="1"/>
</dbReference>
<keyword evidence="8" id="KW-1185">Reference proteome</keyword>
<comment type="subcellular location">
    <subcellularLocation>
        <location evidence="1">Nucleus</location>
    </subcellularLocation>
</comment>
<dbReference type="InParanoid" id="A0A1W4XKD0"/>
<name>A0A1W4XKD0_AGRPL</name>
<feature type="domain" description="ORC6 second cyclin-like" evidence="7">
    <location>
        <begin position="96"/>
        <end position="177"/>
    </location>
</feature>
<organism evidence="8 9">
    <name type="scientific">Agrilus planipennis</name>
    <name type="common">Emerald ash borer</name>
    <name type="synonym">Agrilus marcopoli</name>
    <dbReference type="NCBI Taxonomy" id="224129"/>
    <lineage>
        <taxon>Eukaryota</taxon>
        <taxon>Metazoa</taxon>
        <taxon>Ecdysozoa</taxon>
        <taxon>Arthropoda</taxon>
        <taxon>Hexapoda</taxon>
        <taxon>Insecta</taxon>
        <taxon>Pterygota</taxon>
        <taxon>Neoptera</taxon>
        <taxon>Endopterygota</taxon>
        <taxon>Coleoptera</taxon>
        <taxon>Polyphaga</taxon>
        <taxon>Elateriformia</taxon>
        <taxon>Buprestoidea</taxon>
        <taxon>Buprestidae</taxon>
        <taxon>Agrilinae</taxon>
        <taxon>Agrilus</taxon>
    </lineage>
</organism>